<dbReference type="PANTHER" id="PTHR12860">
    <property type="entry name" value="SIGNAL RECOGNITION PARTICLE 68 KDA PROTEIN"/>
    <property type="match status" value="1"/>
</dbReference>
<dbReference type="GO" id="GO:0005730">
    <property type="term" value="C:nucleolus"/>
    <property type="evidence" value="ECO:0007669"/>
    <property type="project" value="UniProtKB-SubCell"/>
</dbReference>
<gene>
    <name evidence="12" type="ORF">M427DRAFT_309316</name>
</gene>
<proteinExistence type="inferred from homology"/>
<comment type="subcellular location">
    <subcellularLocation>
        <location evidence="1 10">Cytoplasm</location>
    </subcellularLocation>
    <subcellularLocation>
        <location evidence="2">Nucleus</location>
        <location evidence="2">Nucleolus</location>
    </subcellularLocation>
</comment>
<evidence type="ECO:0000256" key="9">
    <source>
        <dbReference type="ARBA" id="ARBA00029498"/>
    </source>
</evidence>
<dbReference type="InterPro" id="IPR034652">
    <property type="entry name" value="SRP68-RBD"/>
</dbReference>
<comment type="function">
    <text evidence="10">Component of the signal recognition particle (SRP) complex, a ribonucleoprotein complex that mediates the cotranslational targeting of secretory and membrane proteins to the endoplasmic reticulum (ER). The SRP complex interacts with the signal sequence in nascent secretory and membrane proteins and directs them to the membrane of the ER.</text>
</comment>
<evidence type="ECO:0000256" key="8">
    <source>
        <dbReference type="ARBA" id="ARBA00023274"/>
    </source>
</evidence>
<evidence type="ECO:0000256" key="4">
    <source>
        <dbReference type="ARBA" id="ARBA00022490"/>
    </source>
</evidence>
<evidence type="ECO:0000256" key="1">
    <source>
        <dbReference type="ARBA" id="ARBA00004496"/>
    </source>
</evidence>
<keyword evidence="8 10" id="KW-0687">Ribonucleoprotein</keyword>
<evidence type="ECO:0000256" key="7">
    <source>
        <dbReference type="ARBA" id="ARBA00023242"/>
    </source>
</evidence>
<dbReference type="Gene3D" id="1.10.3450.40">
    <property type="entry name" value="Signal recognition particle, SRP68 subunit, RNA-binding domain"/>
    <property type="match status" value="1"/>
</dbReference>
<reference evidence="12 13" key="1">
    <citation type="journal article" date="2015" name="Genome Biol. Evol.">
        <title>Phylogenomic analyses indicate that early fungi evolved digesting cell walls of algal ancestors of land plants.</title>
        <authorList>
            <person name="Chang Y."/>
            <person name="Wang S."/>
            <person name="Sekimoto S."/>
            <person name="Aerts A.L."/>
            <person name="Choi C."/>
            <person name="Clum A."/>
            <person name="LaButti K.M."/>
            <person name="Lindquist E.A."/>
            <person name="Yee Ngan C."/>
            <person name="Ohm R.A."/>
            <person name="Salamov A.A."/>
            <person name="Grigoriev I.V."/>
            <person name="Spatafora J.W."/>
            <person name="Berbee M.L."/>
        </authorList>
    </citation>
    <scope>NUCLEOTIDE SEQUENCE [LARGE SCALE GENOMIC DNA]</scope>
    <source>
        <strain evidence="12 13">JEL478</strain>
    </source>
</reference>
<evidence type="ECO:0000313" key="13">
    <source>
        <dbReference type="Proteomes" id="UP000070544"/>
    </source>
</evidence>
<dbReference type="GO" id="GO:0008312">
    <property type="term" value="F:7S RNA binding"/>
    <property type="evidence" value="ECO:0007669"/>
    <property type="project" value="InterPro"/>
</dbReference>
<dbReference type="GO" id="GO:0030942">
    <property type="term" value="F:endoplasmic reticulum signal peptide binding"/>
    <property type="evidence" value="ECO:0007669"/>
    <property type="project" value="InterPro"/>
</dbReference>
<evidence type="ECO:0000256" key="11">
    <source>
        <dbReference type="SAM" id="MobiDB-lite"/>
    </source>
</evidence>
<feature type="region of interest" description="Disordered" evidence="11">
    <location>
        <begin position="1"/>
        <end position="39"/>
    </location>
</feature>
<dbReference type="Pfam" id="PF16969">
    <property type="entry name" value="SRP68"/>
    <property type="match status" value="1"/>
</dbReference>
<dbReference type="Proteomes" id="UP000070544">
    <property type="component" value="Unassembled WGS sequence"/>
</dbReference>
<evidence type="ECO:0000313" key="12">
    <source>
        <dbReference type="EMBL" id="KXS15819.1"/>
    </source>
</evidence>
<dbReference type="InterPro" id="IPR026258">
    <property type="entry name" value="SRP68"/>
</dbReference>
<feature type="region of interest" description="Disordered" evidence="11">
    <location>
        <begin position="450"/>
        <end position="475"/>
    </location>
</feature>
<keyword evidence="7" id="KW-0539">Nucleus</keyword>
<keyword evidence="13" id="KW-1185">Reference proteome</keyword>
<evidence type="ECO:0000256" key="2">
    <source>
        <dbReference type="ARBA" id="ARBA00004604"/>
    </source>
</evidence>
<feature type="compositionally biased region" description="Basic and acidic residues" evidence="11">
    <location>
        <begin position="21"/>
        <end position="34"/>
    </location>
</feature>
<dbReference type="EMBL" id="KQ965759">
    <property type="protein sequence ID" value="KXS15819.1"/>
    <property type="molecule type" value="Genomic_DNA"/>
</dbReference>
<organism evidence="12 13">
    <name type="scientific">Gonapodya prolifera (strain JEL478)</name>
    <name type="common">Monoblepharis prolifera</name>
    <dbReference type="NCBI Taxonomy" id="1344416"/>
    <lineage>
        <taxon>Eukaryota</taxon>
        <taxon>Fungi</taxon>
        <taxon>Fungi incertae sedis</taxon>
        <taxon>Chytridiomycota</taxon>
        <taxon>Chytridiomycota incertae sedis</taxon>
        <taxon>Monoblepharidomycetes</taxon>
        <taxon>Monoblepharidales</taxon>
        <taxon>Gonapodyaceae</taxon>
        <taxon>Gonapodya</taxon>
    </lineage>
</organism>
<dbReference type="OMA" id="DRIANEH"/>
<dbReference type="STRING" id="1344416.A0A139AGK0"/>
<evidence type="ECO:0000256" key="3">
    <source>
        <dbReference type="ARBA" id="ARBA00009352"/>
    </source>
</evidence>
<dbReference type="InterPro" id="IPR038253">
    <property type="entry name" value="SRP68_N_sf"/>
</dbReference>
<dbReference type="AlphaFoldDB" id="A0A139AGK0"/>
<dbReference type="PANTHER" id="PTHR12860:SF0">
    <property type="entry name" value="SIGNAL RECOGNITION PARTICLE SUBUNIT SRP68"/>
    <property type="match status" value="1"/>
</dbReference>
<protein>
    <recommendedName>
        <fullName evidence="9 10">Signal recognition particle subunit SRP68</fullName>
        <shortName evidence="10">SRP68</shortName>
    </recommendedName>
</protein>
<dbReference type="OrthoDB" id="10255118at2759"/>
<keyword evidence="4 10" id="KW-0963">Cytoplasm</keyword>
<dbReference type="GO" id="GO:0005047">
    <property type="term" value="F:signal recognition particle binding"/>
    <property type="evidence" value="ECO:0007669"/>
    <property type="project" value="InterPro"/>
</dbReference>
<keyword evidence="5 10" id="KW-0694">RNA-binding</keyword>
<dbReference type="GO" id="GO:0006614">
    <property type="term" value="P:SRP-dependent cotranslational protein targeting to membrane"/>
    <property type="evidence" value="ECO:0007669"/>
    <property type="project" value="InterPro"/>
</dbReference>
<evidence type="ECO:0000256" key="6">
    <source>
        <dbReference type="ARBA" id="ARBA00023135"/>
    </source>
</evidence>
<dbReference type="GO" id="GO:0005786">
    <property type="term" value="C:signal recognition particle, endoplasmic reticulum targeting"/>
    <property type="evidence" value="ECO:0007669"/>
    <property type="project" value="UniProtKB-KW"/>
</dbReference>
<accession>A0A139AGK0</accession>
<dbReference type="PIRSF" id="PIRSF038995">
    <property type="entry name" value="SRP68"/>
    <property type="match status" value="1"/>
</dbReference>
<name>A0A139AGK0_GONPJ</name>
<evidence type="ECO:0000256" key="5">
    <source>
        <dbReference type="ARBA" id="ARBA00022884"/>
    </source>
</evidence>
<comment type="similarity">
    <text evidence="3 10">Belongs to the SRP68 family.</text>
</comment>
<evidence type="ECO:0000256" key="10">
    <source>
        <dbReference type="PIRNR" id="PIRNR038995"/>
    </source>
</evidence>
<sequence length="619" mass="68463">MAPASDSELETGDVSNSNPQDTRDAAKEVKDKGTPFDPLTLTHDARNMYGLRHQDYERYRHYCTRRVAHLRKLLNITQVTGTNRQNRRFVRKAITPELVLDSRHLHVALFDAERAWAYAMELKEGTKENPRKRHHLMGRLKRAVEHAGLVNEMCEYVLANPPPPPEPEPTPELALDPSKPLPPSLLKLRAQQKSRRVPARVDELSVSDAKAYAATMKGILAVERRDWRMGAESLEKARSAYASIIQSPQCTSQRRSLAHAAIDTLSPQLRFCAYNLRLTSGSSEEDLSELVAVLRDSAGAAGLEGLQGAAEKELEKAMQGKGETAKAEKIAWRAKKTEIANPKVAAIVVRARQADEALDGVKATSGDEEGGRVKLIQEYDRVLETWWEAQREADRDVREDESTSKAQPGVELTPRAASLRVVASYTAYRRLMHTIDRNIVLAADVEEKLASSSDPEAPTGSKEGKKGKRAKLKKDVPKREDVARLWDGVVQSLSEIQELFAVQADPALLVIVSSQASLARAQKCLHLALAQNSPVPAFALMSRSLQHISTARTEAEQSLRRVGRLPTAAEDGAELKRIVEESKALESRVGSEKVAVRARWVSESKVVENQVPKGSVVVS</sequence>
<keyword evidence="6 10" id="KW-0733">Signal recognition particle</keyword>
<dbReference type="CDD" id="cd15481">
    <property type="entry name" value="SRP68-RBD"/>
    <property type="match status" value="1"/>
</dbReference>